<dbReference type="InterPro" id="IPR003439">
    <property type="entry name" value="ABC_transporter-like_ATP-bd"/>
</dbReference>
<dbReference type="InterPro" id="IPR013525">
    <property type="entry name" value="ABC2_TM"/>
</dbReference>
<feature type="transmembrane region" description="Helical" evidence="9">
    <location>
        <begin position="498"/>
        <end position="516"/>
    </location>
</feature>
<dbReference type="InterPro" id="IPR017871">
    <property type="entry name" value="ABC_transporter-like_CS"/>
</dbReference>
<evidence type="ECO:0000256" key="2">
    <source>
        <dbReference type="ARBA" id="ARBA00022448"/>
    </source>
</evidence>
<protein>
    <recommendedName>
        <fullName evidence="10">ABC transporter domain-containing protein</fullName>
    </recommendedName>
</protein>
<reference evidence="11 12" key="1">
    <citation type="journal article" date="2013" name="BMC Genomics">
        <title>Reconstruction of the lipid metabolism for the microalga Monoraphidium neglectum from its genome sequence reveals characteristics suitable for biofuel production.</title>
        <authorList>
            <person name="Bogen C."/>
            <person name="Al-Dilaimi A."/>
            <person name="Albersmeier A."/>
            <person name="Wichmann J."/>
            <person name="Grundmann M."/>
            <person name="Rupp O."/>
            <person name="Lauersen K.J."/>
            <person name="Blifernez-Klassen O."/>
            <person name="Kalinowski J."/>
            <person name="Goesmann A."/>
            <person name="Mussgnug J.H."/>
            <person name="Kruse O."/>
        </authorList>
    </citation>
    <scope>NUCLEOTIDE SEQUENCE [LARGE SCALE GENOMIC DNA]</scope>
    <source>
        <strain evidence="11 12">SAG 48.87</strain>
    </source>
</reference>
<feature type="transmembrane region" description="Helical" evidence="9">
    <location>
        <begin position="571"/>
        <end position="594"/>
    </location>
</feature>
<evidence type="ECO:0000256" key="1">
    <source>
        <dbReference type="ARBA" id="ARBA00004141"/>
    </source>
</evidence>
<dbReference type="KEGG" id="mng:MNEG_7348"/>
<keyword evidence="12" id="KW-1185">Reference proteome</keyword>
<keyword evidence="7 9" id="KW-0472">Membrane</keyword>
<feature type="transmembrane region" description="Helical" evidence="9">
    <location>
        <begin position="663"/>
        <end position="682"/>
    </location>
</feature>
<keyword evidence="2" id="KW-0813">Transport</keyword>
<evidence type="ECO:0000313" key="11">
    <source>
        <dbReference type="EMBL" id="KIZ00614.1"/>
    </source>
</evidence>
<dbReference type="PROSITE" id="PS50893">
    <property type="entry name" value="ABC_TRANSPORTER_2"/>
    <property type="match status" value="1"/>
</dbReference>
<keyword evidence="4" id="KW-0547">Nucleotide-binding</keyword>
<dbReference type="Gene3D" id="3.40.50.300">
    <property type="entry name" value="P-loop containing nucleotide triphosphate hydrolases"/>
    <property type="match status" value="1"/>
</dbReference>
<evidence type="ECO:0000256" key="9">
    <source>
        <dbReference type="SAM" id="Phobius"/>
    </source>
</evidence>
<feature type="transmembrane region" description="Helical" evidence="9">
    <location>
        <begin position="751"/>
        <end position="776"/>
    </location>
</feature>
<dbReference type="OrthoDB" id="66620at2759"/>
<organism evidence="11 12">
    <name type="scientific">Monoraphidium neglectum</name>
    <dbReference type="NCBI Taxonomy" id="145388"/>
    <lineage>
        <taxon>Eukaryota</taxon>
        <taxon>Viridiplantae</taxon>
        <taxon>Chlorophyta</taxon>
        <taxon>core chlorophytes</taxon>
        <taxon>Chlorophyceae</taxon>
        <taxon>CS clade</taxon>
        <taxon>Sphaeropleales</taxon>
        <taxon>Selenastraceae</taxon>
        <taxon>Monoraphidium</taxon>
    </lineage>
</organism>
<dbReference type="Pfam" id="PF01061">
    <property type="entry name" value="ABC2_membrane"/>
    <property type="match status" value="1"/>
</dbReference>
<evidence type="ECO:0000259" key="10">
    <source>
        <dbReference type="PROSITE" id="PS50893"/>
    </source>
</evidence>
<gene>
    <name evidence="11" type="ORF">MNEG_7348</name>
</gene>
<feature type="domain" description="ABC transporter" evidence="10">
    <location>
        <begin position="80"/>
        <end position="328"/>
    </location>
</feature>
<dbReference type="InterPro" id="IPR050352">
    <property type="entry name" value="ABCG_transporters"/>
</dbReference>
<feature type="region of interest" description="Disordered" evidence="8">
    <location>
        <begin position="447"/>
        <end position="466"/>
    </location>
</feature>
<evidence type="ECO:0000313" key="12">
    <source>
        <dbReference type="Proteomes" id="UP000054498"/>
    </source>
</evidence>
<feature type="transmembrane region" description="Helical" evidence="9">
    <location>
        <begin position="636"/>
        <end position="656"/>
    </location>
</feature>
<evidence type="ECO:0000256" key="3">
    <source>
        <dbReference type="ARBA" id="ARBA00022692"/>
    </source>
</evidence>
<dbReference type="InterPro" id="IPR027417">
    <property type="entry name" value="P-loop_NTPase"/>
</dbReference>
<name>A0A0D2KZL4_9CHLO</name>
<comment type="subcellular location">
    <subcellularLocation>
        <location evidence="1">Membrane</location>
        <topology evidence="1">Multi-pass membrane protein</topology>
    </subcellularLocation>
</comment>
<evidence type="ECO:0000256" key="8">
    <source>
        <dbReference type="SAM" id="MobiDB-lite"/>
    </source>
</evidence>
<dbReference type="GO" id="GO:0016020">
    <property type="term" value="C:membrane"/>
    <property type="evidence" value="ECO:0007669"/>
    <property type="project" value="UniProtKB-SubCell"/>
</dbReference>
<keyword evidence="3 9" id="KW-0812">Transmembrane</keyword>
<dbReference type="InterPro" id="IPR003593">
    <property type="entry name" value="AAA+_ATPase"/>
</dbReference>
<accession>A0A0D2KZL4</accession>
<dbReference type="EMBL" id="KK101510">
    <property type="protein sequence ID" value="KIZ00614.1"/>
    <property type="molecule type" value="Genomic_DNA"/>
</dbReference>
<evidence type="ECO:0000256" key="6">
    <source>
        <dbReference type="ARBA" id="ARBA00022989"/>
    </source>
</evidence>
<dbReference type="SUPFAM" id="SSF52540">
    <property type="entry name" value="P-loop containing nucleoside triphosphate hydrolases"/>
    <property type="match status" value="1"/>
</dbReference>
<dbReference type="GO" id="GO:0005524">
    <property type="term" value="F:ATP binding"/>
    <property type="evidence" value="ECO:0007669"/>
    <property type="project" value="UniProtKB-KW"/>
</dbReference>
<sequence>MAEVHPAGLSMWVPCLVFAHLFSAYWLAKALARLAPELWSKLLGALFFWRAGAAPKVALPRPTSGELWRENQHVGPTLLLEWDGLGCAYNTPSGVKTVLQDVSGVARPYEMFALMGPSGAGKSTLLDILAARKSVGRLTGSVSVNGVARGASFARHVSYVPQEDTFLPTMTVGETCALHAALTLPRGTPQQQTAQRIDEVLAAMGMLHARDTLVGGVLPGGLCLRGLSGGERKRVSIAVGILAAPSIIFLDEPTSGLDSCSALSVVEHLRDRARDSGLTIVASIHQPRAAVWAAFDTCSLLSGGMLLYAGGCDRIVDWFESIGMGPWQSDVHGTACDWVMDLVNVGFINKPQLGGGNTISSREELADAAAKFSVHYRATCGHASAENGTGALKAVSVHRQLLAGLLPGKAVAARPAALVVAANGSVREERAGLPDVVKHTVAVDVESTSPVSGSSGGRAGPGLPDKRRRPSWWTTFRALVWREMLGTVRNPADVAGRMLLFAYMGVVCGLVFWRMGDGDGVDGVRNRINVLFIMALQFLLMPYVYMSLYAADKRHYTADISARLYSPSPYYAAKTLAVLPFILANVLVCSLICYGMTGLRLSTYSVATNGAASVLLYLIAQQLQSAASIIMPNEDASFLLTIVWSAFNMYFSNFIIRFADMRFQWLSAFRYASAVNFAYSAYLKAEFEAAVFSCASGLARPDMVDAIRGLLPATPQLHGPLFAKALASPGAGCVMEMDAILRYFGMTSPSYVYLLGLVAYLLVVHAGTYLGLLLLARKERR</sequence>
<dbReference type="PANTHER" id="PTHR48041">
    <property type="entry name" value="ABC TRANSPORTER G FAMILY MEMBER 28"/>
    <property type="match status" value="1"/>
</dbReference>
<dbReference type="Proteomes" id="UP000054498">
    <property type="component" value="Unassembled WGS sequence"/>
</dbReference>
<keyword evidence="6 9" id="KW-1133">Transmembrane helix</keyword>
<dbReference type="GO" id="GO:0016887">
    <property type="term" value="F:ATP hydrolysis activity"/>
    <property type="evidence" value="ECO:0007669"/>
    <property type="project" value="InterPro"/>
</dbReference>
<dbReference type="RefSeq" id="XP_013899633.1">
    <property type="nucleotide sequence ID" value="XM_014044179.1"/>
</dbReference>
<feature type="transmembrane region" description="Helical" evidence="9">
    <location>
        <begin position="601"/>
        <end position="620"/>
    </location>
</feature>
<dbReference type="PROSITE" id="PS00211">
    <property type="entry name" value="ABC_TRANSPORTER_1"/>
    <property type="match status" value="1"/>
</dbReference>
<dbReference type="GeneID" id="25740224"/>
<dbReference type="PANTHER" id="PTHR48041:SF139">
    <property type="entry name" value="PROTEIN SCARLET"/>
    <property type="match status" value="1"/>
</dbReference>
<dbReference type="GO" id="GO:0140359">
    <property type="term" value="F:ABC-type transporter activity"/>
    <property type="evidence" value="ECO:0007669"/>
    <property type="project" value="InterPro"/>
</dbReference>
<evidence type="ECO:0000256" key="5">
    <source>
        <dbReference type="ARBA" id="ARBA00022840"/>
    </source>
</evidence>
<proteinExistence type="predicted"/>
<dbReference type="SMART" id="SM00382">
    <property type="entry name" value="AAA"/>
    <property type="match status" value="1"/>
</dbReference>
<keyword evidence="5" id="KW-0067">ATP-binding</keyword>
<dbReference type="AlphaFoldDB" id="A0A0D2KZL4"/>
<evidence type="ECO:0000256" key="7">
    <source>
        <dbReference type="ARBA" id="ARBA00023136"/>
    </source>
</evidence>
<dbReference type="Pfam" id="PF00005">
    <property type="entry name" value="ABC_tran"/>
    <property type="match status" value="1"/>
</dbReference>
<feature type="transmembrane region" description="Helical" evidence="9">
    <location>
        <begin position="528"/>
        <end position="551"/>
    </location>
</feature>
<evidence type="ECO:0000256" key="4">
    <source>
        <dbReference type="ARBA" id="ARBA00022741"/>
    </source>
</evidence>